<dbReference type="GO" id="GO:0004535">
    <property type="term" value="F:poly(A)-specific ribonuclease activity"/>
    <property type="evidence" value="ECO:0007669"/>
    <property type="project" value="InterPro"/>
</dbReference>
<comment type="caution">
    <text evidence="1">The sequence shown here is derived from an EMBL/GenBank/DDBJ whole genome shotgun (WGS) entry which is preliminary data.</text>
</comment>
<accession>A0A9J6F726</accession>
<reference evidence="1 2" key="1">
    <citation type="journal article" date="2020" name="Cell">
        <title>Large-Scale Comparative Analyses of Tick Genomes Elucidate Their Genetic Diversity and Vector Capacities.</title>
        <authorList>
            <consortium name="Tick Genome and Microbiome Consortium (TIGMIC)"/>
            <person name="Jia N."/>
            <person name="Wang J."/>
            <person name="Shi W."/>
            <person name="Du L."/>
            <person name="Sun Y."/>
            <person name="Zhan W."/>
            <person name="Jiang J.F."/>
            <person name="Wang Q."/>
            <person name="Zhang B."/>
            <person name="Ji P."/>
            <person name="Bell-Sakyi L."/>
            <person name="Cui X.M."/>
            <person name="Yuan T.T."/>
            <person name="Jiang B.G."/>
            <person name="Yang W.F."/>
            <person name="Lam T.T."/>
            <person name="Chang Q.C."/>
            <person name="Ding S.J."/>
            <person name="Wang X.J."/>
            <person name="Zhu J.G."/>
            <person name="Ruan X.D."/>
            <person name="Zhao L."/>
            <person name="Wei J.T."/>
            <person name="Ye R.Z."/>
            <person name="Que T.C."/>
            <person name="Du C.H."/>
            <person name="Zhou Y.H."/>
            <person name="Cheng J.X."/>
            <person name="Dai P.F."/>
            <person name="Guo W.B."/>
            <person name="Han X.H."/>
            <person name="Huang E.J."/>
            <person name="Li L.F."/>
            <person name="Wei W."/>
            <person name="Gao Y.C."/>
            <person name="Liu J.Z."/>
            <person name="Shao H.Z."/>
            <person name="Wang X."/>
            <person name="Wang C.C."/>
            <person name="Yang T.C."/>
            <person name="Huo Q.B."/>
            <person name="Li W."/>
            <person name="Chen H.Y."/>
            <person name="Chen S.E."/>
            <person name="Zhou L.G."/>
            <person name="Ni X.B."/>
            <person name="Tian J.H."/>
            <person name="Sheng Y."/>
            <person name="Liu T."/>
            <person name="Pan Y.S."/>
            <person name="Xia L.Y."/>
            <person name="Li J."/>
            <person name="Zhao F."/>
            <person name="Cao W.C."/>
        </authorList>
    </citation>
    <scope>NUCLEOTIDE SEQUENCE [LARGE SCALE GENOMIC DNA]</scope>
    <source>
        <strain evidence="1">HaeL-2018</strain>
    </source>
</reference>
<dbReference type="EMBL" id="JABSTR010000001">
    <property type="protein sequence ID" value="KAH9360950.1"/>
    <property type="molecule type" value="Genomic_DNA"/>
</dbReference>
<dbReference type="GO" id="GO:0030014">
    <property type="term" value="C:CCR4-NOT complex"/>
    <property type="evidence" value="ECO:0007669"/>
    <property type="project" value="InterPro"/>
</dbReference>
<name>A0A9J6F726_HAELO</name>
<dbReference type="SUPFAM" id="SSF53098">
    <property type="entry name" value="Ribonuclease H-like"/>
    <property type="match status" value="1"/>
</dbReference>
<sequence length="156" mass="17633">MYAQDSIDLLINSGIQLERHEKEGIDPVKFAQLFTVSGVVLSDDVKLICFHGAYGMAYLLRLLTNQPLPAEKSEFIEVMKIYFPAVYDVQYLVQTCTNLTGGLKTLADKLVLEPRGTRHQAGSDSLLTREVFKMREVFFEGEITNPNLFVPLFGVW</sequence>
<dbReference type="InterPro" id="IPR036397">
    <property type="entry name" value="RNaseH_sf"/>
</dbReference>
<gene>
    <name evidence="1" type="ORF">HPB48_007031</name>
</gene>
<evidence type="ECO:0000313" key="2">
    <source>
        <dbReference type="Proteomes" id="UP000821853"/>
    </source>
</evidence>
<dbReference type="InterPro" id="IPR012337">
    <property type="entry name" value="RNaseH-like_sf"/>
</dbReference>
<dbReference type="InterPro" id="IPR039637">
    <property type="entry name" value="CNOT7/CNOT8/Pop2"/>
</dbReference>
<dbReference type="PANTHER" id="PTHR10797">
    <property type="entry name" value="CCR4-NOT TRANSCRIPTION COMPLEX SUBUNIT"/>
    <property type="match status" value="1"/>
</dbReference>
<dbReference type="Gene3D" id="3.30.420.10">
    <property type="entry name" value="Ribonuclease H-like superfamily/Ribonuclease H"/>
    <property type="match status" value="1"/>
</dbReference>
<organism evidence="1 2">
    <name type="scientific">Haemaphysalis longicornis</name>
    <name type="common">Bush tick</name>
    <dbReference type="NCBI Taxonomy" id="44386"/>
    <lineage>
        <taxon>Eukaryota</taxon>
        <taxon>Metazoa</taxon>
        <taxon>Ecdysozoa</taxon>
        <taxon>Arthropoda</taxon>
        <taxon>Chelicerata</taxon>
        <taxon>Arachnida</taxon>
        <taxon>Acari</taxon>
        <taxon>Parasitiformes</taxon>
        <taxon>Ixodida</taxon>
        <taxon>Ixodoidea</taxon>
        <taxon>Ixodidae</taxon>
        <taxon>Haemaphysalinae</taxon>
        <taxon>Haemaphysalis</taxon>
    </lineage>
</organism>
<evidence type="ECO:0000313" key="1">
    <source>
        <dbReference type="EMBL" id="KAH9360950.1"/>
    </source>
</evidence>
<dbReference type="GO" id="GO:0003676">
    <property type="term" value="F:nucleic acid binding"/>
    <property type="evidence" value="ECO:0007669"/>
    <property type="project" value="InterPro"/>
</dbReference>
<dbReference type="OMA" id="NDITWIT"/>
<dbReference type="VEuPathDB" id="VectorBase:HLOH_061105"/>
<dbReference type="OrthoDB" id="1164111at2759"/>
<dbReference type="Proteomes" id="UP000821853">
    <property type="component" value="Chromosome 1"/>
</dbReference>
<keyword evidence="2" id="KW-1185">Reference proteome</keyword>
<protein>
    <submittedName>
        <fullName evidence="1">Uncharacterized protein</fullName>
    </submittedName>
</protein>
<proteinExistence type="predicted"/>
<dbReference type="AlphaFoldDB" id="A0A9J6F726"/>